<proteinExistence type="predicted"/>
<evidence type="ECO:0000313" key="2">
    <source>
        <dbReference type="EMBL" id="KAK2652196.1"/>
    </source>
</evidence>
<feature type="region of interest" description="Disordered" evidence="1">
    <location>
        <begin position="328"/>
        <end position="366"/>
    </location>
</feature>
<dbReference type="Proteomes" id="UP001280121">
    <property type="component" value="Unassembled WGS sequence"/>
</dbReference>
<dbReference type="PANTHER" id="PTHR45786:SF66">
    <property type="entry name" value="HOOK MOTIF PROTEIN, PUTATIVE-RELATED"/>
    <property type="match status" value="1"/>
</dbReference>
<comment type="caution">
    <text evidence="2">The sequence shown here is derived from an EMBL/GenBank/DDBJ whole genome shotgun (WGS) entry which is preliminary data.</text>
</comment>
<organism evidence="2 3">
    <name type="scientific">Dipteronia dyeriana</name>
    <dbReference type="NCBI Taxonomy" id="168575"/>
    <lineage>
        <taxon>Eukaryota</taxon>
        <taxon>Viridiplantae</taxon>
        <taxon>Streptophyta</taxon>
        <taxon>Embryophyta</taxon>
        <taxon>Tracheophyta</taxon>
        <taxon>Spermatophyta</taxon>
        <taxon>Magnoliopsida</taxon>
        <taxon>eudicotyledons</taxon>
        <taxon>Gunneridae</taxon>
        <taxon>Pentapetalae</taxon>
        <taxon>rosids</taxon>
        <taxon>malvids</taxon>
        <taxon>Sapindales</taxon>
        <taxon>Sapindaceae</taxon>
        <taxon>Hippocastanoideae</taxon>
        <taxon>Acereae</taxon>
        <taxon>Dipteronia</taxon>
    </lineage>
</organism>
<dbReference type="EMBL" id="JANJYI010000004">
    <property type="protein sequence ID" value="KAK2652196.1"/>
    <property type="molecule type" value="Genomic_DNA"/>
</dbReference>
<dbReference type="AlphaFoldDB" id="A0AAE0CI23"/>
<feature type="compositionally biased region" description="Basic and acidic residues" evidence="1">
    <location>
        <begin position="355"/>
        <end position="366"/>
    </location>
</feature>
<evidence type="ECO:0000313" key="3">
    <source>
        <dbReference type="Proteomes" id="UP001280121"/>
    </source>
</evidence>
<reference evidence="2" key="1">
    <citation type="journal article" date="2023" name="Plant J.">
        <title>Genome sequences and population genomics provide insights into the demographic history, inbreeding, and mutation load of two 'living fossil' tree species of Dipteronia.</title>
        <authorList>
            <person name="Feng Y."/>
            <person name="Comes H.P."/>
            <person name="Chen J."/>
            <person name="Zhu S."/>
            <person name="Lu R."/>
            <person name="Zhang X."/>
            <person name="Li P."/>
            <person name="Qiu J."/>
            <person name="Olsen K.M."/>
            <person name="Qiu Y."/>
        </authorList>
    </citation>
    <scope>NUCLEOTIDE SEQUENCE</scope>
    <source>
        <strain evidence="2">KIB01</strain>
    </source>
</reference>
<feature type="compositionally biased region" description="Polar residues" evidence="1">
    <location>
        <begin position="328"/>
        <end position="338"/>
    </location>
</feature>
<name>A0AAE0CI23_9ROSI</name>
<gene>
    <name evidence="2" type="ORF">Ddye_012052</name>
</gene>
<accession>A0AAE0CI23</accession>
<evidence type="ECO:0000256" key="1">
    <source>
        <dbReference type="SAM" id="MobiDB-lite"/>
    </source>
</evidence>
<dbReference type="PANTHER" id="PTHR45786">
    <property type="entry name" value="DNA BINDING PROTEIN-LIKE"/>
    <property type="match status" value="1"/>
</dbReference>
<sequence>MSGLIPLQNQKPKFAQLYIHDTEDEINNRLNCFSSSDTESLDLEIVTALKEMLDQNNILTQSFRYARDSYKEEDFTGVKMRLIRHRLKDGRTYNIPTASEVAALIVRDVDSSIGDKDIIIETQSKLLQHIDMNHPLYLGLQRDNGRTVKKKSTELDNRYVVPYSPNLLLKYQAHINVEYNCQPSAIQYLFKYIHKGNDRVTAAFFHSAPDGDKSRTTDEIQKYYECRYPPVQRLSFHLPQEKSVIFKDSDSIVDIIKKVYAKKSMFEVWMGANNKYEKARNLTYSEFSTKFVYKEDKDAGEDFDGEATIEVPNEKLIKDQENELAKLISSSCPSSSDATETRKREMTSVIIKPTSDYHHSAGRERREHRTPIAWRISVIDMATKIKKRMGDKE</sequence>
<keyword evidence="3" id="KW-1185">Reference proteome</keyword>
<protein>
    <submittedName>
        <fullName evidence="2">Uncharacterized protein</fullName>
    </submittedName>
</protein>